<accession>A0A6J5YQW0</accession>
<reference evidence="2" key="1">
    <citation type="submission" date="2020-05" db="EMBL/GenBank/DDBJ databases">
        <authorList>
            <person name="Chiriac C."/>
            <person name="Salcher M."/>
            <person name="Ghai R."/>
            <person name="Kavagutti S V."/>
        </authorList>
    </citation>
    <scope>NUCLEOTIDE SEQUENCE</scope>
</reference>
<proteinExistence type="predicted"/>
<protein>
    <submittedName>
        <fullName evidence="2">Unannotated protein</fullName>
    </submittedName>
</protein>
<name>A0A6J5YQW0_9ZZZZ</name>
<dbReference type="InterPro" id="IPR034660">
    <property type="entry name" value="DinB/YfiT-like"/>
</dbReference>
<dbReference type="Gene3D" id="1.20.120.450">
    <property type="entry name" value="dinb family like domain"/>
    <property type="match status" value="1"/>
</dbReference>
<gene>
    <name evidence="2" type="ORF">UFOPK3770_00309</name>
</gene>
<dbReference type="Pfam" id="PF12867">
    <property type="entry name" value="DinB_2"/>
    <property type="match status" value="1"/>
</dbReference>
<dbReference type="SUPFAM" id="SSF109854">
    <property type="entry name" value="DinB/YfiT-like putative metalloenzymes"/>
    <property type="match status" value="1"/>
</dbReference>
<dbReference type="InterPro" id="IPR024775">
    <property type="entry name" value="DinB-like"/>
</dbReference>
<dbReference type="EMBL" id="CAESAJ010000017">
    <property type="protein sequence ID" value="CAB4332554.1"/>
    <property type="molecule type" value="Genomic_DNA"/>
</dbReference>
<evidence type="ECO:0000259" key="1">
    <source>
        <dbReference type="Pfam" id="PF12867"/>
    </source>
</evidence>
<organism evidence="2">
    <name type="scientific">freshwater metagenome</name>
    <dbReference type="NCBI Taxonomy" id="449393"/>
    <lineage>
        <taxon>unclassified sequences</taxon>
        <taxon>metagenomes</taxon>
        <taxon>ecological metagenomes</taxon>
    </lineage>
</organism>
<dbReference type="AlphaFoldDB" id="A0A6J5YQW0"/>
<sequence>MDLREAIENYRTATAEFDVLASGLTAAQLDKTQADSWNARQVIHHVADSETQSYARLRRLIAEPGTTIQGYDEAAWGENETLGYRELPVAHSLAVFRAVRASTLEILERLTVEQLDNSGIHTESGEYTIWTWLENYIKHPSEHAEQIRSGLKSD</sequence>
<evidence type="ECO:0000313" key="2">
    <source>
        <dbReference type="EMBL" id="CAB4332554.1"/>
    </source>
</evidence>
<feature type="domain" description="DinB-like" evidence="1">
    <location>
        <begin position="11"/>
        <end position="147"/>
    </location>
</feature>